<evidence type="ECO:0000313" key="2">
    <source>
        <dbReference type="Proteomes" id="UP001054821"/>
    </source>
</evidence>
<proteinExistence type="predicted"/>
<organism evidence="1 2">
    <name type="scientific">Prunus dulcis</name>
    <name type="common">Almond</name>
    <name type="synonym">Amygdalus dulcis</name>
    <dbReference type="NCBI Taxonomy" id="3755"/>
    <lineage>
        <taxon>Eukaryota</taxon>
        <taxon>Viridiplantae</taxon>
        <taxon>Streptophyta</taxon>
        <taxon>Embryophyta</taxon>
        <taxon>Tracheophyta</taxon>
        <taxon>Spermatophyta</taxon>
        <taxon>Magnoliopsida</taxon>
        <taxon>eudicotyledons</taxon>
        <taxon>Gunneridae</taxon>
        <taxon>Pentapetalae</taxon>
        <taxon>rosids</taxon>
        <taxon>fabids</taxon>
        <taxon>Rosales</taxon>
        <taxon>Rosaceae</taxon>
        <taxon>Amygdaloideae</taxon>
        <taxon>Amygdaleae</taxon>
        <taxon>Prunus</taxon>
    </lineage>
</organism>
<keyword evidence="2" id="KW-1185">Reference proteome</keyword>
<reference evidence="1 2" key="1">
    <citation type="journal article" date="2022" name="G3 (Bethesda)">
        <title>Whole-genome sequence and methylome profiling of the almond [Prunus dulcis (Mill.) D.A. Webb] cultivar 'Nonpareil'.</title>
        <authorList>
            <person name="D'Amico-Willman K.M."/>
            <person name="Ouma W.Z."/>
            <person name="Meulia T."/>
            <person name="Sideli G.M."/>
            <person name="Gradziel T.M."/>
            <person name="Fresnedo-Ramirez J."/>
        </authorList>
    </citation>
    <scope>NUCLEOTIDE SEQUENCE [LARGE SCALE GENOMIC DNA]</scope>
    <source>
        <strain evidence="1">Clone GOH B32 T37-40</strain>
    </source>
</reference>
<dbReference type="AlphaFoldDB" id="A0AAD4WU54"/>
<evidence type="ECO:0000313" key="1">
    <source>
        <dbReference type="EMBL" id="KAI5349378.1"/>
    </source>
</evidence>
<name>A0AAD4WU54_PRUDU</name>
<accession>A0AAD4WU54</accession>
<dbReference type="Proteomes" id="UP001054821">
    <property type="component" value="Chromosome 1"/>
</dbReference>
<sequence length="71" mass="8499">MRNWVGKRRVELPKSKITQNWTFGNWKLHCSFHFNYNLIFILSLAFNLTNLKSRGYPDEEGTTFGLWPYTN</sequence>
<comment type="caution">
    <text evidence="1">The sequence shown here is derived from an EMBL/GenBank/DDBJ whole genome shotgun (WGS) entry which is preliminary data.</text>
</comment>
<gene>
    <name evidence="1" type="ORF">L3X38_002265</name>
</gene>
<dbReference type="EMBL" id="JAJFAZ020000001">
    <property type="protein sequence ID" value="KAI5349378.1"/>
    <property type="molecule type" value="Genomic_DNA"/>
</dbReference>
<protein>
    <submittedName>
        <fullName evidence="1">Uncharacterized protein</fullName>
    </submittedName>
</protein>